<keyword evidence="5" id="KW-0804">Transcription</keyword>
<evidence type="ECO:0000313" key="9">
    <source>
        <dbReference type="Proteomes" id="UP000184330"/>
    </source>
</evidence>
<dbReference type="Gene3D" id="4.10.240.10">
    <property type="entry name" value="Zn(2)-C6 fungal-type DNA-binding domain"/>
    <property type="match status" value="1"/>
</dbReference>
<dbReference type="PANTHER" id="PTHR36206">
    <property type="entry name" value="ASPERCRYPTIN BIOSYNTHESIS CLUSTER-SPECIFIC TRANSCRIPTION REGULATOR ATNN-RELATED"/>
    <property type="match status" value="1"/>
</dbReference>
<dbReference type="InterPro" id="IPR052360">
    <property type="entry name" value="Transcr_Regulatory_Proteins"/>
</dbReference>
<evidence type="ECO:0000256" key="1">
    <source>
        <dbReference type="ARBA" id="ARBA00022723"/>
    </source>
</evidence>
<dbReference type="SUPFAM" id="SSF57701">
    <property type="entry name" value="Zn2/Cys6 DNA-binding domain"/>
    <property type="match status" value="1"/>
</dbReference>
<dbReference type="GO" id="GO:0000981">
    <property type="term" value="F:DNA-binding transcription factor activity, RNA polymerase II-specific"/>
    <property type="evidence" value="ECO:0007669"/>
    <property type="project" value="InterPro"/>
</dbReference>
<organism evidence="8 9">
    <name type="scientific">Phialocephala subalpina</name>
    <dbReference type="NCBI Taxonomy" id="576137"/>
    <lineage>
        <taxon>Eukaryota</taxon>
        <taxon>Fungi</taxon>
        <taxon>Dikarya</taxon>
        <taxon>Ascomycota</taxon>
        <taxon>Pezizomycotina</taxon>
        <taxon>Leotiomycetes</taxon>
        <taxon>Helotiales</taxon>
        <taxon>Mollisiaceae</taxon>
        <taxon>Phialocephala</taxon>
        <taxon>Phialocephala fortinii species complex</taxon>
    </lineage>
</organism>
<dbReference type="GO" id="GO:0003677">
    <property type="term" value="F:DNA binding"/>
    <property type="evidence" value="ECO:0007669"/>
    <property type="project" value="UniProtKB-KW"/>
</dbReference>
<evidence type="ECO:0000256" key="6">
    <source>
        <dbReference type="ARBA" id="ARBA00023242"/>
    </source>
</evidence>
<dbReference type="Pfam" id="PF00172">
    <property type="entry name" value="Zn_clus"/>
    <property type="match status" value="1"/>
</dbReference>
<keyword evidence="1" id="KW-0479">Metal-binding</keyword>
<name>A0A1L7XXK5_9HELO</name>
<evidence type="ECO:0000256" key="2">
    <source>
        <dbReference type="ARBA" id="ARBA00022833"/>
    </source>
</evidence>
<feature type="domain" description="Zn(2)-C6 fungal-type" evidence="7">
    <location>
        <begin position="23"/>
        <end position="56"/>
    </location>
</feature>
<dbReference type="CDD" id="cd00067">
    <property type="entry name" value="GAL4"/>
    <property type="match status" value="1"/>
</dbReference>
<dbReference type="PANTHER" id="PTHR36206:SF4">
    <property type="entry name" value="HYPOTHETICAL CONSERVED PROTEIN (EUROFUNG)-RELATED"/>
    <property type="match status" value="1"/>
</dbReference>
<evidence type="ECO:0000256" key="3">
    <source>
        <dbReference type="ARBA" id="ARBA00023015"/>
    </source>
</evidence>
<keyword evidence="6" id="KW-0539">Nucleus</keyword>
<evidence type="ECO:0000256" key="5">
    <source>
        <dbReference type="ARBA" id="ARBA00023163"/>
    </source>
</evidence>
<keyword evidence="2" id="KW-0862">Zinc</keyword>
<sequence>MPESPNPQKTKRTRRSLPKTKTGCLTCRIRRVKCGEERPICLKCMKFGMSSKDCEYPPTYIQPNQGEPIAKVKHILPKTSSTSEIGIAPTRKATSNGALYKRSMKPGSYKSQEELLPFPSRVLFKSQQEYRFHQFFSEDVAHELAGFNPSNLWQQSILQAAEANPFIRHAVIAVGALYKIIHKEPHMRPCDAHRLFKAEHDFAVLEYQKSLVSMRDAISTSSMDVRTALIACLLTVCFENAYGRKDLALLNCFSGTKLRRKFSISPLGNRSLHRASAGAGLSMSCFAEDELVSVFSRLDLSSMLFVDFYPADGHRIFKDELDNLIGEMPSRFNTMEEAVAYGDILTNRCWHFLNIVQGLDRPPVQRPWGHIEDFHERWASFDLRYGSNPWMGTDRQVPSKWLKEAADCFMQLEKWLAGFDPMWQKLKSSSEYLAKELPQATLLRLQAISSYISVKGSLYRRETEWDAHIPEFEEIVSLSESYMSSKPKRFYFSFDGETLIYLYYVLWKCRDGVIRRRVLKVLDEHPRREGSWDAGHIASVGRWVLSLEEGEPGESECHEIEEDDRVRLLGMDYDTVEGHMHTWGYRLRNGERSLGSHHLLAN</sequence>
<dbReference type="OrthoDB" id="3516031at2759"/>
<proteinExistence type="predicted"/>
<evidence type="ECO:0000259" key="7">
    <source>
        <dbReference type="PROSITE" id="PS50048"/>
    </source>
</evidence>
<dbReference type="GO" id="GO:0008270">
    <property type="term" value="F:zinc ion binding"/>
    <property type="evidence" value="ECO:0007669"/>
    <property type="project" value="InterPro"/>
</dbReference>
<dbReference type="Proteomes" id="UP000184330">
    <property type="component" value="Unassembled WGS sequence"/>
</dbReference>
<keyword evidence="3" id="KW-0805">Transcription regulation</keyword>
<accession>A0A1L7XXK5</accession>
<dbReference type="InterPro" id="IPR001138">
    <property type="entry name" value="Zn2Cys6_DnaBD"/>
</dbReference>
<keyword evidence="9" id="KW-1185">Reference proteome</keyword>
<dbReference type="Pfam" id="PF11951">
    <property type="entry name" value="Fungal_trans_2"/>
    <property type="match status" value="1"/>
</dbReference>
<gene>
    <name evidence="8" type="ORF">PAC_19693</name>
</gene>
<evidence type="ECO:0000256" key="4">
    <source>
        <dbReference type="ARBA" id="ARBA00023125"/>
    </source>
</evidence>
<dbReference type="SMART" id="SM00066">
    <property type="entry name" value="GAL4"/>
    <property type="match status" value="1"/>
</dbReference>
<keyword evidence="4" id="KW-0238">DNA-binding</keyword>
<dbReference type="EMBL" id="FJOG01000080">
    <property type="protein sequence ID" value="CZR69793.1"/>
    <property type="molecule type" value="Genomic_DNA"/>
</dbReference>
<reference evidence="8 9" key="1">
    <citation type="submission" date="2016-03" db="EMBL/GenBank/DDBJ databases">
        <authorList>
            <person name="Ploux O."/>
        </authorList>
    </citation>
    <scope>NUCLEOTIDE SEQUENCE [LARGE SCALE GENOMIC DNA]</scope>
    <source>
        <strain evidence="8 9">UAMH 11012</strain>
    </source>
</reference>
<evidence type="ECO:0000313" key="8">
    <source>
        <dbReference type="EMBL" id="CZR69793.1"/>
    </source>
</evidence>
<dbReference type="InterPro" id="IPR021858">
    <property type="entry name" value="Fun_TF"/>
</dbReference>
<protein>
    <recommendedName>
        <fullName evidence="7">Zn(2)-C6 fungal-type domain-containing protein</fullName>
    </recommendedName>
</protein>
<dbReference type="InterPro" id="IPR036864">
    <property type="entry name" value="Zn2-C6_fun-type_DNA-bd_sf"/>
</dbReference>
<dbReference type="PROSITE" id="PS50048">
    <property type="entry name" value="ZN2_CY6_FUNGAL_2"/>
    <property type="match status" value="1"/>
</dbReference>
<dbReference type="AlphaFoldDB" id="A0A1L7XXK5"/>